<accession>A0ABV6B5R8</accession>
<dbReference type="Proteomes" id="UP001589733">
    <property type="component" value="Unassembled WGS sequence"/>
</dbReference>
<dbReference type="RefSeq" id="WP_380013180.1">
    <property type="nucleotide sequence ID" value="NZ_JBHLYR010000053.1"/>
</dbReference>
<evidence type="ECO:0000313" key="1">
    <source>
        <dbReference type="EMBL" id="MFB9993743.1"/>
    </source>
</evidence>
<proteinExistence type="predicted"/>
<protein>
    <submittedName>
        <fullName evidence="1">Uncharacterized protein</fullName>
    </submittedName>
</protein>
<organism evidence="1 2">
    <name type="scientific">Deinococcus oregonensis</name>
    <dbReference type="NCBI Taxonomy" id="1805970"/>
    <lineage>
        <taxon>Bacteria</taxon>
        <taxon>Thermotogati</taxon>
        <taxon>Deinococcota</taxon>
        <taxon>Deinococci</taxon>
        <taxon>Deinococcales</taxon>
        <taxon>Deinococcaceae</taxon>
        <taxon>Deinococcus</taxon>
    </lineage>
</organism>
<sequence>MTNIKRGPQRPILDLSKAETELLDRLYRIDGAWTIEEALAAFGEERLAQLLRVEALEITHTEMGEMLLLLSRGRIITYGMSSGAVSLPRQVNRAYLRLSLMQLGWHFPEPGEASRHLEQFDPSKQFREVVTQYGHTLVVGKLTGNGYSTKHMMRMTQRLRSTALAENFFVIVLTSSQRKGQIHAVQHEAFFKVITVLPQISNEQLLSRFVQDTPKSATPSGPYLSGEAWKRDPQYLALPRIIQNVLQCSRDERIEQAMLSLECDGVMSTAQLQSFYALTPEDLHDLYRRETLLRTTPSQRTSETKVEFLTLSKRLSRLDDYRLGHRCGTGRMRHLMDIAPNPEVWKAEHRGTLRYEEPDAVIFEQEGAERAIEFDNGTYVMAVVGKKISTFQDRGFAEIIWGVSNPLRQRNLTREIGKYLQREILLAEWWK</sequence>
<dbReference type="EMBL" id="JBHLYR010000053">
    <property type="protein sequence ID" value="MFB9993743.1"/>
    <property type="molecule type" value="Genomic_DNA"/>
</dbReference>
<gene>
    <name evidence="1" type="ORF">ACFFLM_17430</name>
</gene>
<evidence type="ECO:0000313" key="2">
    <source>
        <dbReference type="Proteomes" id="UP001589733"/>
    </source>
</evidence>
<name>A0ABV6B5R8_9DEIO</name>
<keyword evidence="2" id="KW-1185">Reference proteome</keyword>
<comment type="caution">
    <text evidence="1">The sequence shown here is derived from an EMBL/GenBank/DDBJ whole genome shotgun (WGS) entry which is preliminary data.</text>
</comment>
<reference evidence="1 2" key="1">
    <citation type="submission" date="2024-09" db="EMBL/GenBank/DDBJ databases">
        <authorList>
            <person name="Sun Q."/>
            <person name="Mori K."/>
        </authorList>
    </citation>
    <scope>NUCLEOTIDE SEQUENCE [LARGE SCALE GENOMIC DNA]</scope>
    <source>
        <strain evidence="1 2">JCM 13503</strain>
    </source>
</reference>